<dbReference type="AlphaFoldDB" id="A2CA86"/>
<dbReference type="STRING" id="59922.P9303_16521"/>
<dbReference type="EMBL" id="CP000554">
    <property type="protein sequence ID" value="ABM78396.1"/>
    <property type="molecule type" value="Genomic_DNA"/>
</dbReference>
<name>A2CA86_PROM3</name>
<sequence>MGLQMISNPPMQVVGEGGGAESWNDATPIKSRFHDPQRSNDLSTSFLHTASESIKIAGLGRFRPCFNWW</sequence>
<dbReference type="HOGENOM" id="CLU_2772589_0_0_3"/>
<evidence type="ECO:0000256" key="1">
    <source>
        <dbReference type="SAM" id="MobiDB-lite"/>
    </source>
</evidence>
<dbReference type="KEGG" id="pmf:P9303_16521"/>
<evidence type="ECO:0000313" key="3">
    <source>
        <dbReference type="Proteomes" id="UP000002274"/>
    </source>
</evidence>
<reference evidence="2 3" key="1">
    <citation type="journal article" date="2007" name="PLoS Genet.">
        <title>Patterns and implications of gene gain and loss in the evolution of Prochlorococcus.</title>
        <authorList>
            <person name="Kettler G.C."/>
            <person name="Martiny A.C."/>
            <person name="Huang K."/>
            <person name="Zucker J."/>
            <person name="Coleman M.L."/>
            <person name="Rodrigue S."/>
            <person name="Chen F."/>
            <person name="Lapidus A."/>
            <person name="Ferriera S."/>
            <person name="Johnson J."/>
            <person name="Steglich C."/>
            <person name="Church G.M."/>
            <person name="Richardson P."/>
            <person name="Chisholm S.W."/>
        </authorList>
    </citation>
    <scope>NUCLEOTIDE SEQUENCE [LARGE SCALE GENOMIC DNA]</scope>
    <source>
        <strain evidence="2 3">MIT 9303</strain>
    </source>
</reference>
<organism evidence="2 3">
    <name type="scientific">Prochlorococcus marinus (strain MIT 9303)</name>
    <dbReference type="NCBI Taxonomy" id="59922"/>
    <lineage>
        <taxon>Bacteria</taxon>
        <taxon>Bacillati</taxon>
        <taxon>Cyanobacteriota</taxon>
        <taxon>Cyanophyceae</taxon>
        <taxon>Synechococcales</taxon>
        <taxon>Prochlorococcaceae</taxon>
        <taxon>Prochlorococcus</taxon>
    </lineage>
</organism>
<protein>
    <submittedName>
        <fullName evidence="2">Uncharacterized protein</fullName>
    </submittedName>
</protein>
<proteinExistence type="predicted"/>
<dbReference type="Proteomes" id="UP000002274">
    <property type="component" value="Chromosome"/>
</dbReference>
<accession>A2CA86</accession>
<feature type="compositionally biased region" description="Polar residues" evidence="1">
    <location>
        <begin position="1"/>
        <end position="10"/>
    </location>
</feature>
<evidence type="ECO:0000313" key="2">
    <source>
        <dbReference type="EMBL" id="ABM78396.1"/>
    </source>
</evidence>
<feature type="region of interest" description="Disordered" evidence="1">
    <location>
        <begin position="1"/>
        <end position="37"/>
    </location>
</feature>
<gene>
    <name evidence="2" type="ordered locus">P9303_16521</name>
</gene>